<dbReference type="AlphaFoldDB" id="A0A8H8CQX5"/>
<evidence type="ECO:0000256" key="4">
    <source>
        <dbReference type="ARBA" id="ARBA00022723"/>
    </source>
</evidence>
<dbReference type="PROSITE" id="PS51044">
    <property type="entry name" value="ZF_SP_RING"/>
    <property type="match status" value="1"/>
</dbReference>
<feature type="compositionally biased region" description="Polar residues" evidence="9">
    <location>
        <begin position="114"/>
        <end position="126"/>
    </location>
</feature>
<organism evidence="12">
    <name type="scientific">Psilocybe cubensis</name>
    <name type="common">Psychedelic mushroom</name>
    <name type="synonym">Stropharia cubensis</name>
    <dbReference type="NCBI Taxonomy" id="181762"/>
    <lineage>
        <taxon>Eukaryota</taxon>
        <taxon>Fungi</taxon>
        <taxon>Dikarya</taxon>
        <taxon>Basidiomycota</taxon>
        <taxon>Agaricomycotina</taxon>
        <taxon>Agaricomycetes</taxon>
        <taxon>Agaricomycetidae</taxon>
        <taxon>Agaricales</taxon>
        <taxon>Agaricineae</taxon>
        <taxon>Strophariaceae</taxon>
        <taxon>Psilocybe</taxon>
    </lineage>
</organism>
<keyword evidence="6" id="KW-0833">Ubl conjugation pathway</keyword>
<feature type="compositionally biased region" description="Polar residues" evidence="9">
    <location>
        <begin position="509"/>
        <end position="518"/>
    </location>
</feature>
<evidence type="ECO:0008006" key="13">
    <source>
        <dbReference type="Google" id="ProtNLM"/>
    </source>
</evidence>
<dbReference type="PANTHER" id="PTHR10782">
    <property type="entry name" value="ZINC FINGER MIZ DOMAIN-CONTAINING PROTEIN"/>
    <property type="match status" value="1"/>
</dbReference>
<reference evidence="12" key="1">
    <citation type="submission" date="2021-02" db="EMBL/GenBank/DDBJ databases">
        <title>Psilocybe cubensis genome.</title>
        <authorList>
            <person name="Mckernan K.J."/>
            <person name="Crawford S."/>
            <person name="Trippe A."/>
            <person name="Kane L.T."/>
            <person name="Mclaughlin S."/>
        </authorList>
    </citation>
    <scope>NUCLEOTIDE SEQUENCE [LARGE SCALE GENOMIC DNA]</scope>
    <source>
        <strain evidence="12">MGC-MH-2018</strain>
    </source>
</reference>
<feature type="domain" description="SP-RING-type" evidence="10">
    <location>
        <begin position="336"/>
        <end position="421"/>
    </location>
</feature>
<evidence type="ECO:0000256" key="5">
    <source>
        <dbReference type="ARBA" id="ARBA00022771"/>
    </source>
</evidence>
<dbReference type="UniPathway" id="UPA00886"/>
<evidence type="ECO:0000256" key="7">
    <source>
        <dbReference type="ARBA" id="ARBA00022833"/>
    </source>
</evidence>
<evidence type="ECO:0000259" key="11">
    <source>
        <dbReference type="PROSITE" id="PS51466"/>
    </source>
</evidence>
<dbReference type="InterPro" id="IPR004181">
    <property type="entry name" value="Znf_MIZ"/>
</dbReference>
<evidence type="ECO:0000256" key="6">
    <source>
        <dbReference type="ARBA" id="ARBA00022786"/>
    </source>
</evidence>
<feature type="compositionally biased region" description="Low complexity" evidence="9">
    <location>
        <begin position="523"/>
        <end position="540"/>
    </location>
</feature>
<dbReference type="InterPro" id="IPR038654">
    <property type="entry name" value="PINIT_sf"/>
</dbReference>
<dbReference type="InterPro" id="IPR013083">
    <property type="entry name" value="Znf_RING/FYVE/PHD"/>
</dbReference>
<dbReference type="PROSITE" id="PS51466">
    <property type="entry name" value="PINIT"/>
    <property type="match status" value="1"/>
</dbReference>
<keyword evidence="3" id="KW-0808">Transferase</keyword>
<evidence type="ECO:0000256" key="9">
    <source>
        <dbReference type="SAM" id="MobiDB-lite"/>
    </source>
</evidence>
<dbReference type="GO" id="GO:0061665">
    <property type="term" value="F:SUMO ligase activity"/>
    <property type="evidence" value="ECO:0007669"/>
    <property type="project" value="TreeGrafter"/>
</dbReference>
<protein>
    <recommendedName>
        <fullName evidence="13">E3 SUMO-protein ligase pli1</fullName>
    </recommendedName>
</protein>
<gene>
    <name evidence="12" type="ORF">JR316_001069</name>
</gene>
<dbReference type="Gene3D" id="3.30.40.10">
    <property type="entry name" value="Zinc/RING finger domain, C3HC4 (zinc finger)"/>
    <property type="match status" value="1"/>
</dbReference>
<dbReference type="Pfam" id="PF14324">
    <property type="entry name" value="PINIT"/>
    <property type="match status" value="1"/>
</dbReference>
<dbReference type="Gene3D" id="2.60.120.780">
    <property type="entry name" value="PINIT domain"/>
    <property type="match status" value="1"/>
</dbReference>
<feature type="domain" description="PINIT" evidence="11">
    <location>
        <begin position="142"/>
        <end position="306"/>
    </location>
</feature>
<comment type="pathway">
    <text evidence="1">Protein modification; protein sumoylation.</text>
</comment>
<name>A0A8H8CQX5_PSICU</name>
<keyword evidence="5 8" id="KW-0863">Zinc-finger</keyword>
<comment type="similarity">
    <text evidence="2">Belongs to the PIAS family.</text>
</comment>
<feature type="compositionally biased region" description="Pro residues" evidence="9">
    <location>
        <begin position="460"/>
        <end position="470"/>
    </location>
</feature>
<feature type="compositionally biased region" description="Acidic residues" evidence="9">
    <location>
        <begin position="489"/>
        <end position="499"/>
    </location>
</feature>
<evidence type="ECO:0000256" key="3">
    <source>
        <dbReference type="ARBA" id="ARBA00022679"/>
    </source>
</evidence>
<feature type="region of interest" description="Disordered" evidence="9">
    <location>
        <begin position="444"/>
        <end position="540"/>
    </location>
</feature>
<feature type="region of interest" description="Disordered" evidence="9">
    <location>
        <begin position="99"/>
        <end position="151"/>
    </location>
</feature>
<keyword evidence="4" id="KW-0479">Metal-binding</keyword>
<evidence type="ECO:0000256" key="8">
    <source>
        <dbReference type="PROSITE-ProRule" id="PRU00452"/>
    </source>
</evidence>
<dbReference type="EMBL" id="JAFIQS010000001">
    <property type="protein sequence ID" value="KAG5174410.1"/>
    <property type="molecule type" value="Genomic_DNA"/>
</dbReference>
<keyword evidence="7" id="KW-0862">Zinc</keyword>
<feature type="region of interest" description="Disordered" evidence="9">
    <location>
        <begin position="557"/>
        <end position="576"/>
    </location>
</feature>
<evidence type="ECO:0000256" key="1">
    <source>
        <dbReference type="ARBA" id="ARBA00004718"/>
    </source>
</evidence>
<dbReference type="InterPro" id="IPR023321">
    <property type="entry name" value="PINIT"/>
</dbReference>
<dbReference type="Pfam" id="PF02891">
    <property type="entry name" value="zf-MIZ"/>
    <property type="match status" value="1"/>
</dbReference>
<comment type="caution">
    <text evidence="12">The sequence shown here is derived from an EMBL/GenBank/DDBJ whole genome shotgun (WGS) entry which is preliminary data.</text>
</comment>
<sequence length="679" mass="75244">MAATDVWMDYDAIRHGIKGNTVDRLKQILTGLNEECGTHMSKSGKKQEIIDRIIHTLESWRANNSEDKWMRAKSIIYQVRSHGSYTPSRMPSLTTTLPPVPNPHTAYDPPKPNHYTQALPGSSSSIGHYDPYAPPRRPTGLTPHPSSSATKVTGIRFKDSPFFAIDQSVSSLVECPESTSSTDRRSQSLTFTLTADQSTKMKTSSKFQLRLFCTSSVFFPGMGSFRAGNFPCPMEFPPTCEVRVNGTQITANLKGLKKKPGTAPPPDITKYSRTTGTNRVEMVYVNSQQPVQSKKYFIIIMLVEATTIDNLVNNLRGQHLKSAVEIREKMLQALSEDDDIIAGPQKMSLKCPLTFVRIVTPCRSSKCVHPQCFDATSWFTMMEQTTTWLCPVCERTLDHKDLIMDGYFDEILRQTPDSVEDVMVEADGQWHTTDNKYGSREWIAAHPPSANSSSSSSKKPPTPTHNPTCPPSNGSDQANSKGKQKEIFVLDDSDDDEDEGRVKRELSPSYASSMNLSFEGTLPPMTQPQSQSRPQSQPSTQVIDLTLDDSDEEHPIISHAQGKRRATESDLDNSADPVWKKARIDPSSRILPAPPVSSIPNSIATLPHTSLMNNHPPPSPVHYQSVFSGNVLPPPTVNGYPHYNAGRIGPANPSLQLPPLTNPTYRQPPPPNGQRWRPA</sequence>
<dbReference type="GO" id="GO:0000785">
    <property type="term" value="C:chromatin"/>
    <property type="evidence" value="ECO:0007669"/>
    <property type="project" value="TreeGrafter"/>
</dbReference>
<accession>A0A8H8CQX5</accession>
<evidence type="ECO:0000256" key="2">
    <source>
        <dbReference type="ARBA" id="ARBA00005383"/>
    </source>
</evidence>
<evidence type="ECO:0000313" key="12">
    <source>
        <dbReference type="EMBL" id="KAG5174410.1"/>
    </source>
</evidence>
<evidence type="ECO:0000259" key="10">
    <source>
        <dbReference type="PROSITE" id="PS51044"/>
    </source>
</evidence>
<proteinExistence type="inferred from homology"/>
<dbReference type="PANTHER" id="PTHR10782:SF4">
    <property type="entry name" value="TONALLI, ISOFORM E"/>
    <property type="match status" value="1"/>
</dbReference>
<dbReference type="GO" id="GO:0008270">
    <property type="term" value="F:zinc ion binding"/>
    <property type="evidence" value="ECO:0007669"/>
    <property type="project" value="UniProtKB-KW"/>
</dbReference>
<dbReference type="OrthoDB" id="28127at2759"/>
<feature type="region of interest" description="Disordered" evidence="9">
    <location>
        <begin position="642"/>
        <end position="679"/>
    </location>
</feature>
<dbReference type="GO" id="GO:0016925">
    <property type="term" value="P:protein sumoylation"/>
    <property type="evidence" value="ECO:0007669"/>
    <property type="project" value="UniProtKB-UniPathway"/>
</dbReference>
<feature type="compositionally biased region" description="Low complexity" evidence="9">
    <location>
        <begin position="444"/>
        <end position="459"/>
    </location>
</feature>